<reference evidence="9" key="1">
    <citation type="submission" date="2020-10" db="EMBL/GenBank/DDBJ databases">
        <title>Dehalococcoides mccartyi of a TCE/Cr reducing biochatode.</title>
        <authorList>
            <person name="Matturro B."/>
        </authorList>
    </citation>
    <scope>NUCLEOTIDE SEQUENCE</scope>
    <source>
        <strain evidence="9">Bin4</strain>
    </source>
</reference>
<keyword evidence="7" id="KW-0411">Iron-sulfur</keyword>
<name>A0A843ALH5_METAZ</name>
<dbReference type="InterPro" id="IPR017896">
    <property type="entry name" value="4Fe4S_Fe-S-bd"/>
</dbReference>
<evidence type="ECO:0000256" key="7">
    <source>
        <dbReference type="ARBA" id="ARBA00023014"/>
    </source>
</evidence>
<feature type="domain" description="4Fe-4S ferredoxin-type" evidence="8">
    <location>
        <begin position="38"/>
        <end position="62"/>
    </location>
</feature>
<dbReference type="SUPFAM" id="SSF54862">
    <property type="entry name" value="4Fe-4S ferredoxins"/>
    <property type="match status" value="1"/>
</dbReference>
<evidence type="ECO:0000313" key="10">
    <source>
        <dbReference type="Proteomes" id="UP000658733"/>
    </source>
</evidence>
<evidence type="ECO:0000256" key="2">
    <source>
        <dbReference type="ARBA" id="ARBA00022485"/>
    </source>
</evidence>
<keyword evidence="5" id="KW-0249">Electron transport</keyword>
<comment type="caution">
    <text evidence="9">The sequence shown here is derived from an EMBL/GenBank/DDBJ whole genome shotgun (WGS) entry which is preliminary data.</text>
</comment>
<keyword evidence="1" id="KW-0813">Transport</keyword>
<dbReference type="InterPro" id="IPR017900">
    <property type="entry name" value="4Fe4S_Fe_S_CS"/>
</dbReference>
<keyword evidence="4" id="KW-0677">Repeat</keyword>
<gene>
    <name evidence="9" type="ORF">ISP01_03185</name>
</gene>
<evidence type="ECO:0000256" key="1">
    <source>
        <dbReference type="ARBA" id="ARBA00022448"/>
    </source>
</evidence>
<dbReference type="PANTHER" id="PTHR43687:SF6">
    <property type="entry name" value="L-ASPARTATE SEMIALDEHYDE SULFURTRANSFERASE IRON-SULFUR SUBUNIT"/>
    <property type="match status" value="1"/>
</dbReference>
<accession>A0A843ALH5</accession>
<proteinExistence type="predicted"/>
<evidence type="ECO:0000256" key="4">
    <source>
        <dbReference type="ARBA" id="ARBA00022737"/>
    </source>
</evidence>
<protein>
    <submittedName>
        <fullName evidence="9">Ferredoxin family protein</fullName>
    </submittedName>
</protein>
<evidence type="ECO:0000256" key="5">
    <source>
        <dbReference type="ARBA" id="ARBA00022982"/>
    </source>
</evidence>
<dbReference type="Gene3D" id="3.30.70.20">
    <property type="match status" value="1"/>
</dbReference>
<dbReference type="RefSeq" id="WP_042702594.1">
    <property type="nucleotide sequence ID" value="NZ_BSDK01000004.1"/>
</dbReference>
<dbReference type="PROSITE" id="PS51379">
    <property type="entry name" value="4FE4S_FER_2"/>
    <property type="match status" value="2"/>
</dbReference>
<dbReference type="Pfam" id="PF13237">
    <property type="entry name" value="Fer4_10"/>
    <property type="match status" value="1"/>
</dbReference>
<dbReference type="EMBL" id="JADIIN010000022">
    <property type="protein sequence ID" value="MBF4468388.1"/>
    <property type="molecule type" value="Genomic_DNA"/>
</dbReference>
<keyword evidence="3" id="KW-0479">Metal-binding</keyword>
<sequence length="85" mass="9418">MLKILVDKDKCTGCGECKDICPKGQKIWKINKTAHADNLEYCHVCTLCASKCPEGAITIERNAPNEEKEIKRLKKAKSGKSKLGI</sequence>
<dbReference type="GO" id="GO:0051539">
    <property type="term" value="F:4 iron, 4 sulfur cluster binding"/>
    <property type="evidence" value="ECO:0007669"/>
    <property type="project" value="UniProtKB-KW"/>
</dbReference>
<evidence type="ECO:0000259" key="8">
    <source>
        <dbReference type="PROSITE" id="PS51379"/>
    </source>
</evidence>
<dbReference type="InterPro" id="IPR050572">
    <property type="entry name" value="Fe-S_Ferredoxin"/>
</dbReference>
<keyword evidence="2" id="KW-0004">4Fe-4S</keyword>
<dbReference type="Proteomes" id="UP000658733">
    <property type="component" value="Unassembled WGS sequence"/>
</dbReference>
<dbReference type="AlphaFoldDB" id="A0A843ALH5"/>
<feature type="domain" description="4Fe-4S ferredoxin-type" evidence="8">
    <location>
        <begin position="2"/>
        <end position="33"/>
    </location>
</feature>
<dbReference type="PROSITE" id="PS00198">
    <property type="entry name" value="4FE4S_FER_1"/>
    <property type="match status" value="2"/>
</dbReference>
<evidence type="ECO:0000256" key="6">
    <source>
        <dbReference type="ARBA" id="ARBA00023004"/>
    </source>
</evidence>
<keyword evidence="6" id="KW-0408">Iron</keyword>
<evidence type="ECO:0000313" key="9">
    <source>
        <dbReference type="EMBL" id="MBF4468388.1"/>
    </source>
</evidence>
<dbReference type="Gene3D" id="3.30.70.3270">
    <property type="match status" value="1"/>
</dbReference>
<dbReference type="PANTHER" id="PTHR43687">
    <property type="entry name" value="ADENYLYLSULFATE REDUCTASE, BETA SUBUNIT"/>
    <property type="match status" value="1"/>
</dbReference>
<dbReference type="GO" id="GO:0016491">
    <property type="term" value="F:oxidoreductase activity"/>
    <property type="evidence" value="ECO:0007669"/>
    <property type="project" value="UniProtKB-ARBA"/>
</dbReference>
<evidence type="ECO:0000256" key="3">
    <source>
        <dbReference type="ARBA" id="ARBA00022723"/>
    </source>
</evidence>
<dbReference type="GO" id="GO:0046872">
    <property type="term" value="F:metal ion binding"/>
    <property type="evidence" value="ECO:0007669"/>
    <property type="project" value="UniProtKB-KW"/>
</dbReference>
<organism evidence="9 10">
    <name type="scientific">Methanobrevibacter arboriphilus</name>
    <dbReference type="NCBI Taxonomy" id="39441"/>
    <lineage>
        <taxon>Archaea</taxon>
        <taxon>Methanobacteriati</taxon>
        <taxon>Methanobacteriota</taxon>
        <taxon>Methanomada group</taxon>
        <taxon>Methanobacteria</taxon>
        <taxon>Methanobacteriales</taxon>
        <taxon>Methanobacteriaceae</taxon>
        <taxon>Methanobrevibacter</taxon>
    </lineage>
</organism>